<evidence type="ECO:0000313" key="1">
    <source>
        <dbReference type="EMBL" id="KAG8517212.1"/>
    </source>
</evidence>
<accession>A0A8J6AE83</accession>
<reference evidence="1" key="1">
    <citation type="journal article" date="2021" name="Evol. Appl.">
        <title>The genome of the Pyrenean desman and the effects of bottlenecks and inbreeding on the genomic landscape of an endangered species.</title>
        <authorList>
            <person name="Escoda L."/>
            <person name="Castresana J."/>
        </authorList>
    </citation>
    <scope>NUCLEOTIDE SEQUENCE</scope>
    <source>
        <strain evidence="1">IBE-C5619</strain>
    </source>
</reference>
<name>A0A8J6AE83_GALPY</name>
<proteinExistence type="predicted"/>
<dbReference type="AlphaFoldDB" id="A0A8J6AE83"/>
<dbReference type="OrthoDB" id="9591445at2759"/>
<keyword evidence="2" id="KW-1185">Reference proteome</keyword>
<dbReference type="Proteomes" id="UP000700334">
    <property type="component" value="Unassembled WGS sequence"/>
</dbReference>
<organism evidence="1 2">
    <name type="scientific">Galemys pyrenaicus</name>
    <name type="common">Iberian desman</name>
    <name type="synonym">Pyrenean desman</name>
    <dbReference type="NCBI Taxonomy" id="202257"/>
    <lineage>
        <taxon>Eukaryota</taxon>
        <taxon>Metazoa</taxon>
        <taxon>Chordata</taxon>
        <taxon>Craniata</taxon>
        <taxon>Vertebrata</taxon>
        <taxon>Euteleostomi</taxon>
        <taxon>Mammalia</taxon>
        <taxon>Eutheria</taxon>
        <taxon>Laurasiatheria</taxon>
        <taxon>Eulipotyphla</taxon>
        <taxon>Talpidae</taxon>
        <taxon>Galemys</taxon>
    </lineage>
</organism>
<evidence type="ECO:0000313" key="2">
    <source>
        <dbReference type="Proteomes" id="UP000700334"/>
    </source>
</evidence>
<sequence length="78" mass="8809">MTFATESSNQNFIIFLDKIQTTIIGWTLTHFRMAQFGCLASTPTFSSTIPFAWEAPPKGLAFRAVPKWAFLYGLSCHF</sequence>
<gene>
    <name evidence="1" type="ORF">J0S82_009154</name>
</gene>
<protein>
    <submittedName>
        <fullName evidence="1">Uncharacterized protein</fullName>
    </submittedName>
</protein>
<comment type="caution">
    <text evidence="1">The sequence shown here is derived from an EMBL/GenBank/DDBJ whole genome shotgun (WGS) entry which is preliminary data.</text>
</comment>
<dbReference type="EMBL" id="JAGFMF010011659">
    <property type="protein sequence ID" value="KAG8517212.1"/>
    <property type="molecule type" value="Genomic_DNA"/>
</dbReference>